<dbReference type="RefSeq" id="WP_036220026.1">
    <property type="nucleotide sequence ID" value="NZ_FMVP01000008.1"/>
</dbReference>
<organism evidence="1 2">
    <name type="scientific">Lysinibacillus fusiformis</name>
    <dbReference type="NCBI Taxonomy" id="28031"/>
    <lineage>
        <taxon>Bacteria</taxon>
        <taxon>Bacillati</taxon>
        <taxon>Bacillota</taxon>
        <taxon>Bacilli</taxon>
        <taxon>Bacillales</taxon>
        <taxon>Bacillaceae</taxon>
        <taxon>Lysinibacillus</taxon>
    </lineage>
</organism>
<evidence type="ECO:0000313" key="2">
    <source>
        <dbReference type="Proteomes" id="UP000199410"/>
    </source>
</evidence>
<comment type="caution">
    <text evidence="1">The sequence shown here is derived from an EMBL/GenBank/DDBJ whole genome shotgun (WGS) entry which is preliminary data.</text>
</comment>
<evidence type="ECO:0000313" key="1">
    <source>
        <dbReference type="EMBL" id="SEQ86609.1"/>
    </source>
</evidence>
<gene>
    <name evidence="1" type="ORF">SAMN02787113_02528</name>
</gene>
<dbReference type="SUPFAM" id="SSF48168">
    <property type="entry name" value="R1 subunit of ribonucleotide reductase, N-terminal domain"/>
    <property type="match status" value="1"/>
</dbReference>
<accession>A0A1H9JII9</accession>
<dbReference type="AlphaFoldDB" id="A0A1H9JII9"/>
<sequence>MVHTAEFSIQLDYEHINFRKDHYGKEPINQILHRHMIKGISSVEYSNNFNASCKMVIDIPLILNNGNVEESDYEQVEHYIKGALSIVYGDEQLFEQHNLSRVDYRYDIEVSDENIRKVYYELFRKLKKKKAHLEKKIYFTSQYHQCKSIHTIFYDKEQERRDKNEHVEMWERGMMRFEVCVKKDHLKYKKYKKGELRFLKDYLKKEKYANYMNKYILNICPTGDFYSYPKLETMIAAMDISIREKSEMKKFAKYVSKGNLDTPTKHYSDSTYRKYLKLFNEHGINPITIPPKYKLDYLESLVKQAAL</sequence>
<dbReference type="InterPro" id="IPR008926">
    <property type="entry name" value="RNR_R1-su_N"/>
</dbReference>
<name>A0A1H9JII9_9BACI</name>
<reference evidence="1 2" key="1">
    <citation type="submission" date="2016-10" db="EMBL/GenBank/DDBJ databases">
        <authorList>
            <person name="Varghese N."/>
            <person name="Submissions S."/>
        </authorList>
    </citation>
    <scope>NUCLEOTIDE SEQUENCE [LARGE SCALE GENOMIC DNA]</scope>
    <source>
        <strain evidence="1 2">TC-13</strain>
    </source>
</reference>
<proteinExistence type="predicted"/>
<dbReference type="EMBL" id="FOEL01000008">
    <property type="protein sequence ID" value="SEQ86609.1"/>
    <property type="molecule type" value="Genomic_DNA"/>
</dbReference>
<dbReference type="Proteomes" id="UP000199410">
    <property type="component" value="Unassembled WGS sequence"/>
</dbReference>
<protein>
    <submittedName>
        <fullName evidence="1">Uncharacterized protein</fullName>
    </submittedName>
</protein>